<name>A0A9Q0QUM6_9MAGN</name>
<feature type="compositionally biased region" description="Basic and acidic residues" evidence="1">
    <location>
        <begin position="1"/>
        <end position="12"/>
    </location>
</feature>
<dbReference type="EMBL" id="JAMYWD010000004">
    <property type="protein sequence ID" value="KAJ4972538.1"/>
    <property type="molecule type" value="Genomic_DNA"/>
</dbReference>
<feature type="compositionally biased region" description="Basic and acidic residues" evidence="1">
    <location>
        <begin position="22"/>
        <end position="32"/>
    </location>
</feature>
<evidence type="ECO:0000313" key="3">
    <source>
        <dbReference type="Proteomes" id="UP001141806"/>
    </source>
</evidence>
<evidence type="ECO:0000256" key="1">
    <source>
        <dbReference type="SAM" id="MobiDB-lite"/>
    </source>
</evidence>
<protein>
    <submittedName>
        <fullName evidence="2">Uncharacterized protein</fullName>
    </submittedName>
</protein>
<feature type="region of interest" description="Disordered" evidence="1">
    <location>
        <begin position="1"/>
        <end position="32"/>
    </location>
</feature>
<keyword evidence="3" id="KW-1185">Reference proteome</keyword>
<gene>
    <name evidence="2" type="ORF">NE237_005712</name>
</gene>
<sequence>METKLREMKADEVDGEEIEGDEERRRQTKVAEVEGDEAMAIRPLAIGNGFSHSLKVPASEGQAPFTLQMPQSPGSFGFSVFGNSMISYMNQQQQQTQSVFPRTKEEPRDDIFIESLLC</sequence>
<dbReference type="Proteomes" id="UP001141806">
    <property type="component" value="Unassembled WGS sequence"/>
</dbReference>
<reference evidence="2" key="1">
    <citation type="journal article" date="2023" name="Plant J.">
        <title>The genome of the king protea, Protea cynaroides.</title>
        <authorList>
            <person name="Chang J."/>
            <person name="Duong T.A."/>
            <person name="Schoeman C."/>
            <person name="Ma X."/>
            <person name="Roodt D."/>
            <person name="Barker N."/>
            <person name="Li Z."/>
            <person name="Van de Peer Y."/>
            <person name="Mizrachi E."/>
        </authorList>
    </citation>
    <scope>NUCLEOTIDE SEQUENCE</scope>
    <source>
        <tissue evidence="2">Young leaves</tissue>
    </source>
</reference>
<proteinExistence type="predicted"/>
<accession>A0A9Q0QUM6</accession>
<organism evidence="2 3">
    <name type="scientific">Protea cynaroides</name>
    <dbReference type="NCBI Taxonomy" id="273540"/>
    <lineage>
        <taxon>Eukaryota</taxon>
        <taxon>Viridiplantae</taxon>
        <taxon>Streptophyta</taxon>
        <taxon>Embryophyta</taxon>
        <taxon>Tracheophyta</taxon>
        <taxon>Spermatophyta</taxon>
        <taxon>Magnoliopsida</taxon>
        <taxon>Proteales</taxon>
        <taxon>Proteaceae</taxon>
        <taxon>Protea</taxon>
    </lineage>
</organism>
<dbReference type="AlphaFoldDB" id="A0A9Q0QUM6"/>
<evidence type="ECO:0000313" key="2">
    <source>
        <dbReference type="EMBL" id="KAJ4972538.1"/>
    </source>
</evidence>
<comment type="caution">
    <text evidence="2">The sequence shown here is derived from an EMBL/GenBank/DDBJ whole genome shotgun (WGS) entry which is preliminary data.</text>
</comment>